<name>A0A9D4RJ79_DREPO</name>
<dbReference type="Proteomes" id="UP000828390">
    <property type="component" value="Unassembled WGS sequence"/>
</dbReference>
<accession>A0A9D4RJ79</accession>
<reference evidence="3" key="2">
    <citation type="submission" date="2020-11" db="EMBL/GenBank/DDBJ databases">
        <authorList>
            <person name="McCartney M.A."/>
            <person name="Auch B."/>
            <person name="Kono T."/>
            <person name="Mallez S."/>
            <person name="Becker A."/>
            <person name="Gohl D.M."/>
            <person name="Silverstein K.A.T."/>
            <person name="Koren S."/>
            <person name="Bechman K.B."/>
            <person name="Herman A."/>
            <person name="Abrahante J.E."/>
            <person name="Garbe J."/>
        </authorList>
    </citation>
    <scope>NUCLEOTIDE SEQUENCE</scope>
    <source>
        <strain evidence="3">Duluth1</strain>
        <tissue evidence="3">Whole animal</tissue>
    </source>
</reference>
<keyword evidence="2" id="KW-0732">Signal</keyword>
<evidence type="ECO:0000256" key="2">
    <source>
        <dbReference type="SAM" id="SignalP"/>
    </source>
</evidence>
<gene>
    <name evidence="3" type="ORF">DPMN_032762</name>
</gene>
<feature type="signal peptide" evidence="2">
    <location>
        <begin position="1"/>
        <end position="20"/>
    </location>
</feature>
<evidence type="ECO:0000313" key="4">
    <source>
        <dbReference type="Proteomes" id="UP000828390"/>
    </source>
</evidence>
<evidence type="ECO:0000313" key="3">
    <source>
        <dbReference type="EMBL" id="KAH3869593.1"/>
    </source>
</evidence>
<keyword evidence="1" id="KW-0175">Coiled coil</keyword>
<dbReference type="EMBL" id="JAIWYP010000002">
    <property type="protein sequence ID" value="KAH3869593.1"/>
    <property type="molecule type" value="Genomic_DNA"/>
</dbReference>
<feature type="chain" id="PRO_5039425441" evidence="2">
    <location>
        <begin position="21"/>
        <end position="264"/>
    </location>
</feature>
<proteinExistence type="predicted"/>
<sequence>MATVPWLLFACLILASTCNASKRTQDHIQDLLADNAKLKAALSSMQKSFSELSRQVMMQQTFVEERIRSDGSSGVKQVRHESNGDRIYFTPDQTSFSAAGIHDHSDYTRLIGMGELNAVINGVEFRTRHNDYRLAMPASHPAFNAQVDIPHPEVPPSVLSKPTVAEQVKEMKLWFKAFKDQDHSVRDYRKYFQPVLCYLEGFWSVDTETVQEPFPSERHFIDAKTYADLHEKVGQICRIRKIRLVERLVDIPRFMTSRVAYIFR</sequence>
<keyword evidence="4" id="KW-1185">Reference proteome</keyword>
<organism evidence="3 4">
    <name type="scientific">Dreissena polymorpha</name>
    <name type="common">Zebra mussel</name>
    <name type="synonym">Mytilus polymorpha</name>
    <dbReference type="NCBI Taxonomy" id="45954"/>
    <lineage>
        <taxon>Eukaryota</taxon>
        <taxon>Metazoa</taxon>
        <taxon>Spiralia</taxon>
        <taxon>Lophotrochozoa</taxon>
        <taxon>Mollusca</taxon>
        <taxon>Bivalvia</taxon>
        <taxon>Autobranchia</taxon>
        <taxon>Heteroconchia</taxon>
        <taxon>Euheterodonta</taxon>
        <taxon>Imparidentia</taxon>
        <taxon>Neoheterodontei</taxon>
        <taxon>Myida</taxon>
        <taxon>Dreissenoidea</taxon>
        <taxon>Dreissenidae</taxon>
        <taxon>Dreissena</taxon>
    </lineage>
</organism>
<feature type="coiled-coil region" evidence="1">
    <location>
        <begin position="28"/>
        <end position="55"/>
    </location>
</feature>
<protein>
    <submittedName>
        <fullName evidence="3">Uncharacterized protein</fullName>
    </submittedName>
</protein>
<reference evidence="3" key="1">
    <citation type="journal article" date="2019" name="bioRxiv">
        <title>The Genome of the Zebra Mussel, Dreissena polymorpha: A Resource for Invasive Species Research.</title>
        <authorList>
            <person name="McCartney M.A."/>
            <person name="Auch B."/>
            <person name="Kono T."/>
            <person name="Mallez S."/>
            <person name="Zhang Y."/>
            <person name="Obille A."/>
            <person name="Becker A."/>
            <person name="Abrahante J.E."/>
            <person name="Garbe J."/>
            <person name="Badalamenti J.P."/>
            <person name="Herman A."/>
            <person name="Mangelson H."/>
            <person name="Liachko I."/>
            <person name="Sullivan S."/>
            <person name="Sone E.D."/>
            <person name="Koren S."/>
            <person name="Silverstein K.A.T."/>
            <person name="Beckman K.B."/>
            <person name="Gohl D.M."/>
        </authorList>
    </citation>
    <scope>NUCLEOTIDE SEQUENCE</scope>
    <source>
        <strain evidence="3">Duluth1</strain>
        <tissue evidence="3">Whole animal</tissue>
    </source>
</reference>
<comment type="caution">
    <text evidence="3">The sequence shown here is derived from an EMBL/GenBank/DDBJ whole genome shotgun (WGS) entry which is preliminary data.</text>
</comment>
<evidence type="ECO:0000256" key="1">
    <source>
        <dbReference type="SAM" id="Coils"/>
    </source>
</evidence>
<dbReference type="AlphaFoldDB" id="A0A9D4RJ79"/>